<dbReference type="RefSeq" id="XP_029121681.1">
    <property type="nucleotide sequence ID" value="XM_029265848.1"/>
</dbReference>
<dbReference type="OrthoDB" id="1886825at2759"/>
<evidence type="ECO:0000313" key="2">
    <source>
        <dbReference type="Proteomes" id="UP000504607"/>
    </source>
</evidence>
<dbReference type="Proteomes" id="UP000504607">
    <property type="component" value="Chromosome 7"/>
</dbReference>
<protein>
    <submittedName>
        <fullName evidence="3">Uncharacterized protein LOC105048955</fullName>
    </submittedName>
</protein>
<accession>A0A8N4F751</accession>
<keyword evidence="2" id="KW-1185">Reference proteome</keyword>
<feature type="region of interest" description="Disordered" evidence="1">
    <location>
        <begin position="259"/>
        <end position="308"/>
    </location>
</feature>
<proteinExistence type="predicted"/>
<gene>
    <name evidence="3" type="primary">LOC105048955</name>
</gene>
<feature type="compositionally biased region" description="Basic and acidic residues" evidence="1">
    <location>
        <begin position="272"/>
        <end position="308"/>
    </location>
</feature>
<dbReference type="AlphaFoldDB" id="A0A8N4F751"/>
<evidence type="ECO:0000313" key="3">
    <source>
        <dbReference type="RefSeq" id="XP_029121681.1"/>
    </source>
</evidence>
<name>A0A8N4F751_ELAGV</name>
<sequence length="308" mass="35331">MGEDRRGKVILIIQARIRDRIRAGPKALPSKPSHRTYTFQLPHLNPNTNSNPSTSCSPANQPRQEITRAWLSSLPKNHKPTVGDIDAWIDSNQSALPLPEDFRSLPCPDLHQWLLSFHNPVPSPTQVEESGQVEFPYRFQRTDLWKPGYKWLESLDKDVIVRGREISESELLSANPAVMERLFLKHYNALHSELHLKVLKKRAKSPKVTCVSFSGCRIIFLPLVHQITPWYGMQSSSYRSPNCPELDGSSCVEPYWRKTGPVPAYKTAKWPSRREGEEREEERERRGGKEGEGEEERTSGGRQRLFEL</sequence>
<evidence type="ECO:0000256" key="1">
    <source>
        <dbReference type="SAM" id="MobiDB-lite"/>
    </source>
</evidence>
<reference evidence="3" key="1">
    <citation type="submission" date="2025-08" db="UniProtKB">
        <authorList>
            <consortium name="RefSeq"/>
        </authorList>
    </citation>
    <scope>IDENTIFICATION</scope>
</reference>
<organism evidence="2 3">
    <name type="scientific">Elaeis guineensis var. tenera</name>
    <name type="common">Oil palm</name>
    <dbReference type="NCBI Taxonomy" id="51953"/>
    <lineage>
        <taxon>Eukaryota</taxon>
        <taxon>Viridiplantae</taxon>
        <taxon>Streptophyta</taxon>
        <taxon>Embryophyta</taxon>
        <taxon>Tracheophyta</taxon>
        <taxon>Spermatophyta</taxon>
        <taxon>Magnoliopsida</taxon>
        <taxon>Liliopsida</taxon>
        <taxon>Arecaceae</taxon>
        <taxon>Arecoideae</taxon>
        <taxon>Cocoseae</taxon>
        <taxon>Elaeidinae</taxon>
        <taxon>Elaeis</taxon>
    </lineage>
</organism>